<accession>A0A0A9AGI7</accession>
<dbReference type="EMBL" id="GBRH01247629">
    <property type="protein sequence ID" value="JAD50266.1"/>
    <property type="molecule type" value="Transcribed_RNA"/>
</dbReference>
<reference evidence="1" key="2">
    <citation type="journal article" date="2015" name="Data Brief">
        <title>Shoot transcriptome of the giant reed, Arundo donax.</title>
        <authorList>
            <person name="Barrero R.A."/>
            <person name="Guerrero F.D."/>
            <person name="Moolhuijzen P."/>
            <person name="Goolsby J.A."/>
            <person name="Tidwell J."/>
            <person name="Bellgard S.E."/>
            <person name="Bellgard M.I."/>
        </authorList>
    </citation>
    <scope>NUCLEOTIDE SEQUENCE</scope>
    <source>
        <tissue evidence="1">Shoot tissue taken approximately 20 cm above the soil surface</tissue>
    </source>
</reference>
<evidence type="ECO:0000313" key="1">
    <source>
        <dbReference type="EMBL" id="JAD50266.1"/>
    </source>
</evidence>
<proteinExistence type="predicted"/>
<dbReference type="AlphaFoldDB" id="A0A0A9AGI7"/>
<protein>
    <submittedName>
        <fullName evidence="1">Uncharacterized protein</fullName>
    </submittedName>
</protein>
<name>A0A0A9AGI7_ARUDO</name>
<reference evidence="1" key="1">
    <citation type="submission" date="2014-09" db="EMBL/GenBank/DDBJ databases">
        <authorList>
            <person name="Magalhaes I.L.F."/>
            <person name="Oliveira U."/>
            <person name="Santos F.R."/>
            <person name="Vidigal T.H.D.A."/>
            <person name="Brescovit A.D."/>
            <person name="Santos A.J."/>
        </authorList>
    </citation>
    <scope>NUCLEOTIDE SEQUENCE</scope>
    <source>
        <tissue evidence="1">Shoot tissue taken approximately 20 cm above the soil surface</tissue>
    </source>
</reference>
<sequence length="23" mass="2527">MIVDILWAIKITVLPCIALSRAS</sequence>
<organism evidence="1">
    <name type="scientific">Arundo donax</name>
    <name type="common">Giant reed</name>
    <name type="synonym">Donax arundinaceus</name>
    <dbReference type="NCBI Taxonomy" id="35708"/>
    <lineage>
        <taxon>Eukaryota</taxon>
        <taxon>Viridiplantae</taxon>
        <taxon>Streptophyta</taxon>
        <taxon>Embryophyta</taxon>
        <taxon>Tracheophyta</taxon>
        <taxon>Spermatophyta</taxon>
        <taxon>Magnoliopsida</taxon>
        <taxon>Liliopsida</taxon>
        <taxon>Poales</taxon>
        <taxon>Poaceae</taxon>
        <taxon>PACMAD clade</taxon>
        <taxon>Arundinoideae</taxon>
        <taxon>Arundineae</taxon>
        <taxon>Arundo</taxon>
    </lineage>
</organism>